<gene>
    <name evidence="3" type="ORF">CGE01nite_22780</name>
</gene>
<dbReference type="GO" id="GO:0008080">
    <property type="term" value="F:N-acetyltransferase activity"/>
    <property type="evidence" value="ECO:0007669"/>
    <property type="project" value="InterPro"/>
</dbReference>
<dbReference type="PANTHER" id="PTHR13947:SF37">
    <property type="entry name" value="LD18367P"/>
    <property type="match status" value="1"/>
</dbReference>
<proteinExistence type="predicted"/>
<dbReference type="EMBL" id="BJLQ01000024">
    <property type="protein sequence ID" value="GEA85027.1"/>
    <property type="molecule type" value="Genomic_DNA"/>
</dbReference>
<dbReference type="InterPro" id="IPR050769">
    <property type="entry name" value="NAT_camello-type"/>
</dbReference>
<evidence type="ECO:0000313" key="3">
    <source>
        <dbReference type="EMBL" id="GEA85027.1"/>
    </source>
</evidence>
<evidence type="ECO:0000256" key="1">
    <source>
        <dbReference type="ARBA" id="ARBA00022679"/>
    </source>
</evidence>
<dbReference type="Gene3D" id="3.40.630.30">
    <property type="match status" value="1"/>
</dbReference>
<dbReference type="RefSeq" id="WP_141371033.1">
    <property type="nucleotide sequence ID" value="NZ_BJLQ01000024.1"/>
</dbReference>
<organism evidence="3 4">
    <name type="scientific">Cellulomonas gelida</name>
    <dbReference type="NCBI Taxonomy" id="1712"/>
    <lineage>
        <taxon>Bacteria</taxon>
        <taxon>Bacillati</taxon>
        <taxon>Actinomycetota</taxon>
        <taxon>Actinomycetes</taxon>
        <taxon>Micrococcales</taxon>
        <taxon>Cellulomonadaceae</taxon>
        <taxon>Cellulomonas</taxon>
    </lineage>
</organism>
<reference evidence="3 4" key="1">
    <citation type="submission" date="2019-06" db="EMBL/GenBank/DDBJ databases">
        <title>Whole genome shotgun sequence of Cellulomonas gelida NBRC 3748.</title>
        <authorList>
            <person name="Hosoyama A."/>
            <person name="Uohara A."/>
            <person name="Ohji S."/>
            <person name="Ichikawa N."/>
        </authorList>
    </citation>
    <scope>NUCLEOTIDE SEQUENCE [LARGE SCALE GENOMIC DNA]</scope>
    <source>
        <strain evidence="3 4">NBRC 3748</strain>
    </source>
</reference>
<dbReference type="PANTHER" id="PTHR13947">
    <property type="entry name" value="GNAT FAMILY N-ACETYLTRANSFERASE"/>
    <property type="match status" value="1"/>
</dbReference>
<dbReference type="InterPro" id="IPR016181">
    <property type="entry name" value="Acyl_CoA_acyltransferase"/>
</dbReference>
<dbReference type="OrthoDB" id="273614at2"/>
<comment type="caution">
    <text evidence="3">The sequence shown here is derived from an EMBL/GenBank/DDBJ whole genome shotgun (WGS) entry which is preliminary data.</text>
</comment>
<feature type="domain" description="N-acetyltransferase" evidence="2">
    <location>
        <begin position="127"/>
        <end position="259"/>
    </location>
</feature>
<name>A0A4Y3KM16_9CELL</name>
<evidence type="ECO:0000259" key="2">
    <source>
        <dbReference type="PROSITE" id="PS51186"/>
    </source>
</evidence>
<sequence>MTAPTLTSPGPPGATTEMACWPPLRTATTSDGWRVGLSRGVTRRANSAVALQAPADVLRAVDEVEALFAGEGLPAVMRTGMSALDRVVDAELDRRGWTTRAVTDVLARGQDRDGRDADAGARSALAVTVAREPDEDWLDAYLAVKSAGRHREVLSAILAGGDAWHLTARQGEEVVGVIRVARADGWAALSCLAVAPGARRRGIGRALTADGVRLAREHGVTRTFLQVERSNAGARALYDALGFVPVDSYRYREQPSTMA</sequence>
<keyword evidence="1" id="KW-0808">Transferase</keyword>
<dbReference type="Proteomes" id="UP000320461">
    <property type="component" value="Unassembled WGS sequence"/>
</dbReference>
<keyword evidence="4" id="KW-1185">Reference proteome</keyword>
<dbReference type="PROSITE" id="PS51186">
    <property type="entry name" value="GNAT"/>
    <property type="match status" value="1"/>
</dbReference>
<accession>A0A4Y3KM16</accession>
<dbReference type="Pfam" id="PF24553">
    <property type="entry name" value="Rv0428c_C"/>
    <property type="match status" value="1"/>
</dbReference>
<evidence type="ECO:0000313" key="4">
    <source>
        <dbReference type="Proteomes" id="UP000320461"/>
    </source>
</evidence>
<protein>
    <recommendedName>
        <fullName evidence="2">N-acetyltransferase domain-containing protein</fullName>
    </recommendedName>
</protein>
<dbReference type="AlphaFoldDB" id="A0A4Y3KM16"/>
<dbReference type="SUPFAM" id="SSF55729">
    <property type="entry name" value="Acyl-CoA N-acyltransferases (Nat)"/>
    <property type="match status" value="1"/>
</dbReference>
<dbReference type="CDD" id="cd04301">
    <property type="entry name" value="NAT_SF"/>
    <property type="match status" value="1"/>
</dbReference>
<dbReference type="InterPro" id="IPR000182">
    <property type="entry name" value="GNAT_dom"/>
</dbReference>
<dbReference type="InterPro" id="IPR056935">
    <property type="entry name" value="Rv0428c-like_C"/>
</dbReference>